<dbReference type="FunCoup" id="A0A7M7JJC9">
    <property type="interactions" value="13"/>
</dbReference>
<proteinExistence type="predicted"/>
<keyword evidence="6" id="KW-1185">Reference proteome</keyword>
<dbReference type="Proteomes" id="UP000594260">
    <property type="component" value="Unplaced"/>
</dbReference>
<dbReference type="OrthoDB" id="5914923at2759"/>
<evidence type="ECO:0000256" key="1">
    <source>
        <dbReference type="ARBA" id="ARBA00004370"/>
    </source>
</evidence>
<dbReference type="InterPro" id="IPR001849">
    <property type="entry name" value="PH_domain"/>
</dbReference>
<reference evidence="5" key="1">
    <citation type="submission" date="2021-01" db="UniProtKB">
        <authorList>
            <consortium name="EnsemblMetazoa"/>
        </authorList>
    </citation>
    <scope>IDENTIFICATION</scope>
</reference>
<dbReference type="InParanoid" id="A0A7M7JJC9"/>
<sequence length="349" mass="37642">MPETGGDGKSVCSCGTSIGNGVTAIASALPITSLQAVQAIFNNSPQQLYQSPGGRLTTVVSQTLQALKTGYLYRYKKRLLNKDWRREYCVLLSDSSLVWFKGGDRRAPAGRLVLRDAPQLIAYGAYTNKVPLKPSKLPSGYNEDQLLVFGEIRRNRRGFVVIVHWFLTEEPNHTLDWINAIINTIPAPPPPPYSENDEIQRNHGYLNMNKLASDLTLMDIKESSIRNEKSVSRGRSSSKGASQEATACGDGTARSSSRKSRGVDAEEAAMNAALNSGTTTGWGRSPGWSVQGDPAQILCYYAAAEAAMVDLSASDLAFDIPADLGDLDIGGSMLGDFGDASAMDFGGFF</sequence>
<evidence type="ECO:0000313" key="5">
    <source>
        <dbReference type="EnsemblMetazoa" id="XP_022653047"/>
    </source>
</evidence>
<evidence type="ECO:0000256" key="3">
    <source>
        <dbReference type="SAM" id="MobiDB-lite"/>
    </source>
</evidence>
<evidence type="ECO:0000259" key="4">
    <source>
        <dbReference type="PROSITE" id="PS50003"/>
    </source>
</evidence>
<dbReference type="InterPro" id="IPR039680">
    <property type="entry name" value="PLEKHB1/2"/>
</dbReference>
<dbReference type="Gene3D" id="2.30.29.30">
    <property type="entry name" value="Pleckstrin-homology domain (PH domain)/Phosphotyrosine-binding domain (PTB)"/>
    <property type="match status" value="1"/>
</dbReference>
<evidence type="ECO:0000313" key="6">
    <source>
        <dbReference type="Proteomes" id="UP000594260"/>
    </source>
</evidence>
<feature type="compositionally biased region" description="Low complexity" evidence="3">
    <location>
        <begin position="233"/>
        <end position="242"/>
    </location>
</feature>
<dbReference type="SUPFAM" id="SSF50729">
    <property type="entry name" value="PH domain-like"/>
    <property type="match status" value="1"/>
</dbReference>
<dbReference type="SMART" id="SM00233">
    <property type="entry name" value="PH"/>
    <property type="match status" value="1"/>
</dbReference>
<protein>
    <recommendedName>
        <fullName evidence="4">PH domain-containing protein</fullName>
    </recommendedName>
</protein>
<dbReference type="GO" id="GO:0045595">
    <property type="term" value="P:regulation of cell differentiation"/>
    <property type="evidence" value="ECO:0007669"/>
    <property type="project" value="TreeGrafter"/>
</dbReference>
<dbReference type="GO" id="GO:0016020">
    <property type="term" value="C:membrane"/>
    <property type="evidence" value="ECO:0007669"/>
    <property type="project" value="UniProtKB-SubCell"/>
</dbReference>
<accession>A0A7M7JJC9</accession>
<dbReference type="EnsemblMetazoa" id="XM_022797312">
    <property type="protein sequence ID" value="XP_022653047"/>
    <property type="gene ID" value="LOC111246920"/>
</dbReference>
<dbReference type="InterPro" id="IPR011993">
    <property type="entry name" value="PH-like_dom_sf"/>
</dbReference>
<name>A0A7M7JJC9_VARDE</name>
<dbReference type="GeneID" id="111246920"/>
<dbReference type="KEGG" id="vde:111246920"/>
<organism evidence="5 6">
    <name type="scientific">Varroa destructor</name>
    <name type="common">Honeybee mite</name>
    <dbReference type="NCBI Taxonomy" id="109461"/>
    <lineage>
        <taxon>Eukaryota</taxon>
        <taxon>Metazoa</taxon>
        <taxon>Ecdysozoa</taxon>
        <taxon>Arthropoda</taxon>
        <taxon>Chelicerata</taxon>
        <taxon>Arachnida</taxon>
        <taxon>Acari</taxon>
        <taxon>Parasitiformes</taxon>
        <taxon>Mesostigmata</taxon>
        <taxon>Gamasina</taxon>
        <taxon>Dermanyssoidea</taxon>
        <taxon>Varroidae</taxon>
        <taxon>Varroa</taxon>
    </lineage>
</organism>
<feature type="domain" description="PH" evidence="4">
    <location>
        <begin position="65"/>
        <end position="186"/>
    </location>
</feature>
<keyword evidence="2" id="KW-0472">Membrane</keyword>
<dbReference type="PROSITE" id="PS50003">
    <property type="entry name" value="PH_DOMAIN"/>
    <property type="match status" value="1"/>
</dbReference>
<dbReference type="AlphaFoldDB" id="A0A7M7JJC9"/>
<dbReference type="PANTHER" id="PTHR14309">
    <property type="entry name" value="EXPRESSED PROTEIN"/>
    <property type="match status" value="1"/>
</dbReference>
<dbReference type="PANTHER" id="PTHR14309:SF12">
    <property type="entry name" value="PH DOMAIN-CONTAINING PROTEIN"/>
    <property type="match status" value="1"/>
</dbReference>
<evidence type="ECO:0000256" key="2">
    <source>
        <dbReference type="ARBA" id="ARBA00023136"/>
    </source>
</evidence>
<dbReference type="RefSeq" id="XP_022653047.1">
    <property type="nucleotide sequence ID" value="XM_022797312.1"/>
</dbReference>
<comment type="subcellular location">
    <subcellularLocation>
        <location evidence="1">Membrane</location>
    </subcellularLocation>
</comment>
<feature type="region of interest" description="Disordered" evidence="3">
    <location>
        <begin position="226"/>
        <end position="265"/>
    </location>
</feature>